<dbReference type="Gramene" id="ESW23504">
    <property type="protein sequence ID" value="ESW23504"/>
    <property type="gene ID" value="PHAVU_004G053000g"/>
</dbReference>
<dbReference type="InterPro" id="IPR055414">
    <property type="entry name" value="LRR_R13L4/SHOC2-like"/>
</dbReference>
<dbReference type="InterPro" id="IPR042197">
    <property type="entry name" value="Apaf_helical"/>
</dbReference>
<dbReference type="SUPFAM" id="SSF52058">
    <property type="entry name" value="L domain-like"/>
    <property type="match status" value="1"/>
</dbReference>
<keyword evidence="6" id="KW-1185">Reference proteome</keyword>
<dbReference type="InterPro" id="IPR032675">
    <property type="entry name" value="LRR_dom_sf"/>
</dbReference>
<keyword evidence="2" id="KW-0611">Plant defense</keyword>
<dbReference type="Gene3D" id="3.40.50.300">
    <property type="entry name" value="P-loop containing nucleotide triphosphate hydrolases"/>
    <property type="match status" value="1"/>
</dbReference>
<feature type="domain" description="Disease resistance R13L4/SHOC-2-like LRR" evidence="4">
    <location>
        <begin position="439"/>
        <end position="516"/>
    </location>
</feature>
<dbReference type="EMBL" id="CM002291">
    <property type="protein sequence ID" value="ESW23504.1"/>
    <property type="molecule type" value="Genomic_DNA"/>
</dbReference>
<organism evidence="5 6">
    <name type="scientific">Phaseolus vulgaris</name>
    <name type="common">Kidney bean</name>
    <name type="synonym">French bean</name>
    <dbReference type="NCBI Taxonomy" id="3885"/>
    <lineage>
        <taxon>Eukaryota</taxon>
        <taxon>Viridiplantae</taxon>
        <taxon>Streptophyta</taxon>
        <taxon>Embryophyta</taxon>
        <taxon>Tracheophyta</taxon>
        <taxon>Spermatophyta</taxon>
        <taxon>Magnoliopsida</taxon>
        <taxon>eudicotyledons</taxon>
        <taxon>Gunneridae</taxon>
        <taxon>Pentapetalae</taxon>
        <taxon>rosids</taxon>
        <taxon>fabids</taxon>
        <taxon>Fabales</taxon>
        <taxon>Fabaceae</taxon>
        <taxon>Papilionoideae</taxon>
        <taxon>50 kb inversion clade</taxon>
        <taxon>NPAAA clade</taxon>
        <taxon>indigoferoid/millettioid clade</taxon>
        <taxon>Phaseoleae</taxon>
        <taxon>Phaseolus</taxon>
    </lineage>
</organism>
<dbReference type="eggNOG" id="KOG4658">
    <property type="taxonomic scope" value="Eukaryota"/>
</dbReference>
<dbReference type="AlphaFoldDB" id="V7C021"/>
<dbReference type="SUPFAM" id="SSF52540">
    <property type="entry name" value="P-loop containing nucleoside triphosphate hydrolases"/>
    <property type="match status" value="1"/>
</dbReference>
<dbReference type="PRINTS" id="PR00364">
    <property type="entry name" value="DISEASERSIST"/>
</dbReference>
<dbReference type="GO" id="GO:0043531">
    <property type="term" value="F:ADP binding"/>
    <property type="evidence" value="ECO:0007669"/>
    <property type="project" value="InterPro"/>
</dbReference>
<dbReference type="Pfam" id="PF00931">
    <property type="entry name" value="NB-ARC"/>
    <property type="match status" value="1"/>
</dbReference>
<dbReference type="GO" id="GO:0006952">
    <property type="term" value="P:defense response"/>
    <property type="evidence" value="ECO:0007669"/>
    <property type="project" value="UniProtKB-KW"/>
</dbReference>
<dbReference type="PROSITE" id="PS51450">
    <property type="entry name" value="LRR"/>
    <property type="match status" value="1"/>
</dbReference>
<proteinExistence type="predicted"/>
<evidence type="ECO:0000256" key="1">
    <source>
        <dbReference type="ARBA" id="ARBA00022737"/>
    </source>
</evidence>
<dbReference type="Pfam" id="PF23598">
    <property type="entry name" value="LRR_14"/>
    <property type="match status" value="1"/>
</dbReference>
<evidence type="ECO:0000313" key="5">
    <source>
        <dbReference type="EMBL" id="ESW23504.1"/>
    </source>
</evidence>
<dbReference type="OrthoDB" id="1700985at2759"/>
<feature type="domain" description="NB-ARC" evidence="3">
    <location>
        <begin position="56"/>
        <end position="226"/>
    </location>
</feature>
<dbReference type="Gene3D" id="1.10.8.430">
    <property type="entry name" value="Helical domain of apoptotic protease-activating factors"/>
    <property type="match status" value="1"/>
</dbReference>
<evidence type="ECO:0000259" key="3">
    <source>
        <dbReference type="Pfam" id="PF00931"/>
    </source>
</evidence>
<sequence length="517" mass="60051">MKEVLEKLEYLSRQKDVLALKEGSYSRVRSGRKVSQKLQSTFFVVESVIYGRDAEKDIIINWLKLETDNRNQPSILILSIVGMGGLGKTTLAQHVYNDPKIEDAKLDIKAWVCVSDYFHVFTVTRTIIEAFTGEKDNSRNLEMVYKRLEEKLLGRKFFLVLDDVWNEKPEEWEAVRTPLTYGAPGSRILVTTCGEKVASIMRSKVLCLKQLGEDECWNVFENHALKDGDLELNEELKEIDKRIVEKCVGLPLALKTIGCLLRTKSSISDLKNILVSDIWDLLKEDNEIIPALYLSYHHLPSHLKRCFAYWALFPKDYEFMKEELILLSFFQQGTETRRSFFEQSTKRCFVMHDLLNDLAKYVYGDFCFRLKFDKGQCIAKTTRYFSFEFNDVKCFNDFGSLTDAKRLCSFLPIIEIWGTYIYYGWYFKISIHDLFFKNKFLRVLSLHGCYALKDVPNSVGGLKHLLSLDLSSTRIQKLPNSIGLLYNLLILKLNYYLSLEELPSNLHKLKKLCCLNL</sequence>
<keyword evidence="1" id="KW-0677">Repeat</keyword>
<dbReference type="InterPro" id="IPR027417">
    <property type="entry name" value="P-loop_NTPase"/>
</dbReference>
<dbReference type="OMA" id="LALENCW"/>
<dbReference type="Gene3D" id="1.10.10.10">
    <property type="entry name" value="Winged helix-like DNA-binding domain superfamily/Winged helix DNA-binding domain"/>
    <property type="match status" value="1"/>
</dbReference>
<evidence type="ECO:0000256" key="2">
    <source>
        <dbReference type="ARBA" id="ARBA00022821"/>
    </source>
</evidence>
<reference evidence="6" key="1">
    <citation type="journal article" date="2014" name="Nat. Genet.">
        <title>A reference genome for common bean and genome-wide analysis of dual domestications.</title>
        <authorList>
            <person name="Schmutz J."/>
            <person name="McClean P.E."/>
            <person name="Mamidi S."/>
            <person name="Wu G.A."/>
            <person name="Cannon S.B."/>
            <person name="Grimwood J."/>
            <person name="Jenkins J."/>
            <person name="Shu S."/>
            <person name="Song Q."/>
            <person name="Chavarro C."/>
            <person name="Torres-Torres M."/>
            <person name="Geffroy V."/>
            <person name="Moghaddam S.M."/>
            <person name="Gao D."/>
            <person name="Abernathy B."/>
            <person name="Barry K."/>
            <person name="Blair M."/>
            <person name="Brick M.A."/>
            <person name="Chovatia M."/>
            <person name="Gepts P."/>
            <person name="Goodstein D.M."/>
            <person name="Gonzales M."/>
            <person name="Hellsten U."/>
            <person name="Hyten D.L."/>
            <person name="Jia G."/>
            <person name="Kelly J.D."/>
            <person name="Kudrna D."/>
            <person name="Lee R."/>
            <person name="Richard M.M."/>
            <person name="Miklas P.N."/>
            <person name="Osorno J.M."/>
            <person name="Rodrigues J."/>
            <person name="Thareau V."/>
            <person name="Urrea C.A."/>
            <person name="Wang M."/>
            <person name="Yu Y."/>
            <person name="Zhang M."/>
            <person name="Wing R.A."/>
            <person name="Cregan P.B."/>
            <person name="Rokhsar D.S."/>
            <person name="Jackson S.A."/>
        </authorList>
    </citation>
    <scope>NUCLEOTIDE SEQUENCE [LARGE SCALE GENOMIC DNA]</scope>
    <source>
        <strain evidence="6">cv. G19833</strain>
    </source>
</reference>
<accession>V7C021</accession>
<dbReference type="SMR" id="V7C021"/>
<dbReference type="Gene3D" id="3.80.10.10">
    <property type="entry name" value="Ribonuclease Inhibitor"/>
    <property type="match status" value="1"/>
</dbReference>
<dbReference type="PANTHER" id="PTHR36766">
    <property type="entry name" value="PLANT BROAD-SPECTRUM MILDEW RESISTANCE PROTEIN RPW8"/>
    <property type="match status" value="1"/>
</dbReference>
<gene>
    <name evidence="5" type="ORF">PHAVU_004G053000g</name>
</gene>
<protein>
    <submittedName>
        <fullName evidence="5">Uncharacterized protein</fullName>
    </submittedName>
</protein>
<name>V7C021_PHAVU</name>
<dbReference type="InterPro" id="IPR002182">
    <property type="entry name" value="NB-ARC"/>
</dbReference>
<evidence type="ECO:0000259" key="4">
    <source>
        <dbReference type="Pfam" id="PF23598"/>
    </source>
</evidence>
<dbReference type="PANTHER" id="PTHR36766:SF40">
    <property type="entry name" value="DISEASE RESISTANCE PROTEIN RGA3"/>
    <property type="match status" value="1"/>
</dbReference>
<dbReference type="InterPro" id="IPR036388">
    <property type="entry name" value="WH-like_DNA-bd_sf"/>
</dbReference>
<evidence type="ECO:0000313" key="6">
    <source>
        <dbReference type="Proteomes" id="UP000000226"/>
    </source>
</evidence>
<dbReference type="Proteomes" id="UP000000226">
    <property type="component" value="Chromosome 4"/>
</dbReference>
<dbReference type="InterPro" id="IPR001611">
    <property type="entry name" value="Leu-rich_rpt"/>
</dbReference>